<evidence type="ECO:0000256" key="1">
    <source>
        <dbReference type="SAM" id="SignalP"/>
    </source>
</evidence>
<keyword evidence="3" id="KW-1185">Reference proteome</keyword>
<keyword evidence="1" id="KW-0732">Signal</keyword>
<sequence length="143" mass="16836">MRVKFVLFTLILASCLLSGIRAHCSLDTMKAFAMEACERLFQRDEGRERRSIDYGDHHANKVSHEKMHKGQHYVGRSSYPHGGYLKVSEQHFHRLIGMDVLPRYKPRKQHQLKKLRPKRNSSAKNYSNISYCCYHQCNDDFFC</sequence>
<gene>
    <name evidence="2" type="primary">Dvir\GJ12854</name>
    <name evidence="2" type="ORF">Dvir_GJ12854</name>
</gene>
<feature type="signal peptide" evidence="1">
    <location>
        <begin position="1"/>
        <end position="22"/>
    </location>
</feature>
<evidence type="ECO:0000313" key="2">
    <source>
        <dbReference type="EMBL" id="EDW68702.1"/>
    </source>
</evidence>
<dbReference type="FunCoup" id="B4LBS5">
    <property type="interactions" value="12"/>
</dbReference>
<dbReference type="AlphaFoldDB" id="B4LBS5"/>
<dbReference type="eggNOG" id="ENOG502T8EE">
    <property type="taxonomic scope" value="Eukaryota"/>
</dbReference>
<dbReference type="HOGENOM" id="CLU_113860_0_0_1"/>
<dbReference type="InParanoid" id="B4LBS5"/>
<accession>B4LBS5</accession>
<evidence type="ECO:0000313" key="3">
    <source>
        <dbReference type="Proteomes" id="UP000008792"/>
    </source>
</evidence>
<name>B4LBS5_DROVI</name>
<proteinExistence type="predicted"/>
<dbReference type="OrthoDB" id="8063837at2759"/>
<protein>
    <recommendedName>
        <fullName evidence="4">Insulin-like domain-containing protein</fullName>
    </recommendedName>
</protein>
<dbReference type="STRING" id="7244.B4LBS5"/>
<reference evidence="2 3" key="1">
    <citation type="journal article" date="2007" name="Nature">
        <title>Evolution of genes and genomes on the Drosophila phylogeny.</title>
        <authorList>
            <consortium name="Drosophila 12 Genomes Consortium"/>
            <person name="Clark A.G."/>
            <person name="Eisen M.B."/>
            <person name="Smith D.R."/>
            <person name="Bergman C.M."/>
            <person name="Oliver B."/>
            <person name="Markow T.A."/>
            <person name="Kaufman T.C."/>
            <person name="Kellis M."/>
            <person name="Gelbart W."/>
            <person name="Iyer V.N."/>
            <person name="Pollard D.A."/>
            <person name="Sackton T.B."/>
            <person name="Larracuente A.M."/>
            <person name="Singh N.D."/>
            <person name="Abad J.P."/>
            <person name="Abt D.N."/>
            <person name="Adryan B."/>
            <person name="Aguade M."/>
            <person name="Akashi H."/>
            <person name="Anderson W.W."/>
            <person name="Aquadro C.F."/>
            <person name="Ardell D.H."/>
            <person name="Arguello R."/>
            <person name="Artieri C.G."/>
            <person name="Barbash D.A."/>
            <person name="Barker D."/>
            <person name="Barsanti P."/>
            <person name="Batterham P."/>
            <person name="Batzoglou S."/>
            <person name="Begun D."/>
            <person name="Bhutkar A."/>
            <person name="Blanco E."/>
            <person name="Bosak S.A."/>
            <person name="Bradley R.K."/>
            <person name="Brand A.D."/>
            <person name="Brent M.R."/>
            <person name="Brooks A.N."/>
            <person name="Brown R.H."/>
            <person name="Butlin R.K."/>
            <person name="Caggese C."/>
            <person name="Calvi B.R."/>
            <person name="Bernardo de Carvalho A."/>
            <person name="Caspi A."/>
            <person name="Castrezana S."/>
            <person name="Celniker S.E."/>
            <person name="Chang J.L."/>
            <person name="Chapple C."/>
            <person name="Chatterji S."/>
            <person name="Chinwalla A."/>
            <person name="Civetta A."/>
            <person name="Clifton S.W."/>
            <person name="Comeron J.M."/>
            <person name="Costello J.C."/>
            <person name="Coyne J.A."/>
            <person name="Daub J."/>
            <person name="David R.G."/>
            <person name="Delcher A.L."/>
            <person name="Delehaunty K."/>
            <person name="Do C.B."/>
            <person name="Ebling H."/>
            <person name="Edwards K."/>
            <person name="Eickbush T."/>
            <person name="Evans J.D."/>
            <person name="Filipski A."/>
            <person name="Findeiss S."/>
            <person name="Freyhult E."/>
            <person name="Fulton L."/>
            <person name="Fulton R."/>
            <person name="Garcia A.C."/>
            <person name="Gardiner A."/>
            <person name="Garfield D.A."/>
            <person name="Garvin B.E."/>
            <person name="Gibson G."/>
            <person name="Gilbert D."/>
            <person name="Gnerre S."/>
            <person name="Godfrey J."/>
            <person name="Good R."/>
            <person name="Gotea V."/>
            <person name="Gravely B."/>
            <person name="Greenberg A.J."/>
            <person name="Griffiths-Jones S."/>
            <person name="Gross S."/>
            <person name="Guigo R."/>
            <person name="Gustafson E.A."/>
            <person name="Haerty W."/>
            <person name="Hahn M.W."/>
            <person name="Halligan D.L."/>
            <person name="Halpern A.L."/>
            <person name="Halter G.M."/>
            <person name="Han M.V."/>
            <person name="Heger A."/>
            <person name="Hillier L."/>
            <person name="Hinrichs A.S."/>
            <person name="Holmes I."/>
            <person name="Hoskins R.A."/>
            <person name="Hubisz M.J."/>
            <person name="Hultmark D."/>
            <person name="Huntley M.A."/>
            <person name="Jaffe D.B."/>
            <person name="Jagadeeshan S."/>
            <person name="Jeck W.R."/>
            <person name="Johnson J."/>
            <person name="Jones C.D."/>
            <person name="Jordan W.C."/>
            <person name="Karpen G.H."/>
            <person name="Kataoka E."/>
            <person name="Keightley P.D."/>
            <person name="Kheradpour P."/>
            <person name="Kirkness E.F."/>
            <person name="Koerich L.B."/>
            <person name="Kristiansen K."/>
            <person name="Kudrna D."/>
            <person name="Kulathinal R.J."/>
            <person name="Kumar S."/>
            <person name="Kwok R."/>
            <person name="Lander E."/>
            <person name="Langley C.H."/>
            <person name="Lapoint R."/>
            <person name="Lazzaro B.P."/>
            <person name="Lee S.J."/>
            <person name="Levesque L."/>
            <person name="Li R."/>
            <person name="Lin C.F."/>
            <person name="Lin M.F."/>
            <person name="Lindblad-Toh K."/>
            <person name="Llopart A."/>
            <person name="Long M."/>
            <person name="Low L."/>
            <person name="Lozovsky E."/>
            <person name="Lu J."/>
            <person name="Luo M."/>
            <person name="Machado C.A."/>
            <person name="Makalowski W."/>
            <person name="Marzo M."/>
            <person name="Matsuda M."/>
            <person name="Matzkin L."/>
            <person name="McAllister B."/>
            <person name="McBride C.S."/>
            <person name="McKernan B."/>
            <person name="McKernan K."/>
            <person name="Mendez-Lago M."/>
            <person name="Minx P."/>
            <person name="Mollenhauer M.U."/>
            <person name="Montooth K."/>
            <person name="Mount S.M."/>
            <person name="Mu X."/>
            <person name="Myers E."/>
            <person name="Negre B."/>
            <person name="Newfeld S."/>
            <person name="Nielsen R."/>
            <person name="Noor M.A."/>
            <person name="O'Grady P."/>
            <person name="Pachter L."/>
            <person name="Papaceit M."/>
            <person name="Parisi M.J."/>
            <person name="Parisi M."/>
            <person name="Parts L."/>
            <person name="Pedersen J.S."/>
            <person name="Pesole G."/>
            <person name="Phillippy A.M."/>
            <person name="Ponting C.P."/>
            <person name="Pop M."/>
            <person name="Porcelli D."/>
            <person name="Powell J.R."/>
            <person name="Prohaska S."/>
            <person name="Pruitt K."/>
            <person name="Puig M."/>
            <person name="Quesneville H."/>
            <person name="Ram K.R."/>
            <person name="Rand D."/>
            <person name="Rasmussen M.D."/>
            <person name="Reed L.K."/>
            <person name="Reenan R."/>
            <person name="Reily A."/>
            <person name="Remington K.A."/>
            <person name="Rieger T.T."/>
            <person name="Ritchie M.G."/>
            <person name="Robin C."/>
            <person name="Rogers Y.H."/>
            <person name="Rohde C."/>
            <person name="Rozas J."/>
            <person name="Rubenfield M.J."/>
            <person name="Ruiz A."/>
            <person name="Russo S."/>
            <person name="Salzberg S.L."/>
            <person name="Sanchez-Gracia A."/>
            <person name="Saranga D.J."/>
            <person name="Sato H."/>
            <person name="Schaeffer S.W."/>
            <person name="Schatz M.C."/>
            <person name="Schlenke T."/>
            <person name="Schwartz R."/>
            <person name="Segarra C."/>
            <person name="Singh R.S."/>
            <person name="Sirot L."/>
            <person name="Sirota M."/>
            <person name="Sisneros N.B."/>
            <person name="Smith C.D."/>
            <person name="Smith T.F."/>
            <person name="Spieth J."/>
            <person name="Stage D.E."/>
            <person name="Stark A."/>
            <person name="Stephan W."/>
            <person name="Strausberg R.L."/>
            <person name="Strempel S."/>
            <person name="Sturgill D."/>
            <person name="Sutton G."/>
            <person name="Sutton G.G."/>
            <person name="Tao W."/>
            <person name="Teichmann S."/>
            <person name="Tobari Y.N."/>
            <person name="Tomimura Y."/>
            <person name="Tsolas J.M."/>
            <person name="Valente V.L."/>
            <person name="Venter E."/>
            <person name="Venter J.C."/>
            <person name="Vicario S."/>
            <person name="Vieira F.G."/>
            <person name="Vilella A.J."/>
            <person name="Villasante A."/>
            <person name="Walenz B."/>
            <person name="Wang J."/>
            <person name="Wasserman M."/>
            <person name="Watts T."/>
            <person name="Wilson D."/>
            <person name="Wilson R.K."/>
            <person name="Wing R.A."/>
            <person name="Wolfner M.F."/>
            <person name="Wong A."/>
            <person name="Wong G.K."/>
            <person name="Wu C.I."/>
            <person name="Wu G."/>
            <person name="Yamamoto D."/>
            <person name="Yang H.P."/>
            <person name="Yang S.P."/>
            <person name="Yorke J.A."/>
            <person name="Yoshida K."/>
            <person name="Zdobnov E."/>
            <person name="Zhang P."/>
            <person name="Zhang Y."/>
            <person name="Zimin A.V."/>
            <person name="Baldwin J."/>
            <person name="Abdouelleil A."/>
            <person name="Abdulkadir J."/>
            <person name="Abebe A."/>
            <person name="Abera B."/>
            <person name="Abreu J."/>
            <person name="Acer S.C."/>
            <person name="Aftuck L."/>
            <person name="Alexander A."/>
            <person name="An P."/>
            <person name="Anderson E."/>
            <person name="Anderson S."/>
            <person name="Arachi H."/>
            <person name="Azer M."/>
            <person name="Bachantsang P."/>
            <person name="Barry A."/>
            <person name="Bayul T."/>
            <person name="Berlin A."/>
            <person name="Bessette D."/>
            <person name="Bloom T."/>
            <person name="Blye J."/>
            <person name="Boguslavskiy L."/>
            <person name="Bonnet C."/>
            <person name="Boukhgalter B."/>
            <person name="Bourzgui I."/>
            <person name="Brown A."/>
            <person name="Cahill P."/>
            <person name="Channer S."/>
            <person name="Cheshatsang Y."/>
            <person name="Chuda L."/>
            <person name="Citroen M."/>
            <person name="Collymore A."/>
            <person name="Cooke P."/>
            <person name="Costello M."/>
            <person name="D'Aco K."/>
            <person name="Daza R."/>
            <person name="De Haan G."/>
            <person name="DeGray S."/>
            <person name="DeMaso C."/>
            <person name="Dhargay N."/>
            <person name="Dooley K."/>
            <person name="Dooley E."/>
            <person name="Doricent M."/>
            <person name="Dorje P."/>
            <person name="Dorjee K."/>
            <person name="Dupes A."/>
            <person name="Elong R."/>
            <person name="Falk J."/>
            <person name="Farina A."/>
            <person name="Faro S."/>
            <person name="Ferguson D."/>
            <person name="Fisher S."/>
            <person name="Foley C.D."/>
            <person name="Franke A."/>
            <person name="Friedrich D."/>
            <person name="Gadbois L."/>
            <person name="Gearin G."/>
            <person name="Gearin C.R."/>
            <person name="Giannoukos G."/>
            <person name="Goode T."/>
            <person name="Graham J."/>
            <person name="Grandbois E."/>
            <person name="Grewal S."/>
            <person name="Gyaltsen K."/>
            <person name="Hafez N."/>
            <person name="Hagos B."/>
            <person name="Hall J."/>
            <person name="Henson C."/>
            <person name="Hollinger A."/>
            <person name="Honan T."/>
            <person name="Huard M.D."/>
            <person name="Hughes L."/>
            <person name="Hurhula B."/>
            <person name="Husby M.E."/>
            <person name="Kamat A."/>
            <person name="Kanga B."/>
            <person name="Kashin S."/>
            <person name="Khazanovich D."/>
            <person name="Kisner P."/>
            <person name="Lance K."/>
            <person name="Lara M."/>
            <person name="Lee W."/>
            <person name="Lennon N."/>
            <person name="Letendre F."/>
            <person name="LeVine R."/>
            <person name="Lipovsky A."/>
            <person name="Liu X."/>
            <person name="Liu J."/>
            <person name="Liu S."/>
            <person name="Lokyitsang T."/>
            <person name="Lokyitsang Y."/>
            <person name="Lubonja R."/>
            <person name="Lui A."/>
            <person name="MacDonald P."/>
            <person name="Magnisalis V."/>
            <person name="Maru K."/>
            <person name="Matthews C."/>
            <person name="McCusker W."/>
            <person name="McDonough S."/>
            <person name="Mehta T."/>
            <person name="Meldrim J."/>
            <person name="Meneus L."/>
            <person name="Mihai O."/>
            <person name="Mihalev A."/>
            <person name="Mihova T."/>
            <person name="Mittelman R."/>
            <person name="Mlenga V."/>
            <person name="Montmayeur A."/>
            <person name="Mulrain L."/>
            <person name="Navidi A."/>
            <person name="Naylor J."/>
            <person name="Negash T."/>
            <person name="Nguyen T."/>
            <person name="Nguyen N."/>
            <person name="Nicol R."/>
            <person name="Norbu C."/>
            <person name="Norbu N."/>
            <person name="Novod N."/>
            <person name="O'Neill B."/>
            <person name="Osman S."/>
            <person name="Markiewicz E."/>
            <person name="Oyono O.L."/>
            <person name="Patti C."/>
            <person name="Phunkhang P."/>
            <person name="Pierre F."/>
            <person name="Priest M."/>
            <person name="Raghuraman S."/>
            <person name="Rege F."/>
            <person name="Reyes R."/>
            <person name="Rise C."/>
            <person name="Rogov P."/>
            <person name="Ross K."/>
            <person name="Ryan E."/>
            <person name="Settipalli S."/>
            <person name="Shea T."/>
            <person name="Sherpa N."/>
            <person name="Shi L."/>
            <person name="Shih D."/>
            <person name="Sparrow T."/>
            <person name="Spaulding J."/>
            <person name="Stalker J."/>
            <person name="Stange-Thomann N."/>
            <person name="Stavropoulos S."/>
            <person name="Stone C."/>
            <person name="Strader C."/>
            <person name="Tesfaye S."/>
            <person name="Thomson T."/>
            <person name="Thoulutsang Y."/>
            <person name="Thoulutsang D."/>
            <person name="Topham K."/>
            <person name="Topping I."/>
            <person name="Tsamla T."/>
            <person name="Vassiliev H."/>
            <person name="Vo A."/>
            <person name="Wangchuk T."/>
            <person name="Wangdi T."/>
            <person name="Weiand M."/>
            <person name="Wilkinson J."/>
            <person name="Wilson A."/>
            <person name="Yadav S."/>
            <person name="Young G."/>
            <person name="Yu Q."/>
            <person name="Zembek L."/>
            <person name="Zhong D."/>
            <person name="Zimmer A."/>
            <person name="Zwirko Z."/>
            <person name="Jaffe D.B."/>
            <person name="Alvarez P."/>
            <person name="Brockman W."/>
            <person name="Butler J."/>
            <person name="Chin C."/>
            <person name="Gnerre S."/>
            <person name="Grabherr M."/>
            <person name="Kleber M."/>
            <person name="Mauceli E."/>
            <person name="MacCallum I."/>
        </authorList>
    </citation>
    <scope>NUCLEOTIDE SEQUENCE [LARGE SCALE GENOMIC DNA]</scope>
    <source>
        <strain evidence="3">Tucson 15010-1051.87</strain>
    </source>
</reference>
<dbReference type="PROSITE" id="PS51257">
    <property type="entry name" value="PROKAR_LIPOPROTEIN"/>
    <property type="match status" value="1"/>
</dbReference>
<organism evidence="2 3">
    <name type="scientific">Drosophila virilis</name>
    <name type="common">Fruit fly</name>
    <dbReference type="NCBI Taxonomy" id="7244"/>
    <lineage>
        <taxon>Eukaryota</taxon>
        <taxon>Metazoa</taxon>
        <taxon>Ecdysozoa</taxon>
        <taxon>Arthropoda</taxon>
        <taxon>Hexapoda</taxon>
        <taxon>Insecta</taxon>
        <taxon>Pterygota</taxon>
        <taxon>Neoptera</taxon>
        <taxon>Endopterygota</taxon>
        <taxon>Diptera</taxon>
        <taxon>Brachycera</taxon>
        <taxon>Muscomorpha</taxon>
        <taxon>Ephydroidea</taxon>
        <taxon>Drosophilidae</taxon>
        <taxon>Drosophila</taxon>
    </lineage>
</organism>
<evidence type="ECO:0008006" key="4">
    <source>
        <dbReference type="Google" id="ProtNLM"/>
    </source>
</evidence>
<dbReference type="PhylomeDB" id="B4LBS5"/>
<dbReference type="Proteomes" id="UP000008792">
    <property type="component" value="Unassembled WGS sequence"/>
</dbReference>
<dbReference type="KEGG" id="dvi:6624410"/>
<feature type="chain" id="PRO_5002815735" description="Insulin-like domain-containing protein" evidence="1">
    <location>
        <begin position="23"/>
        <end position="143"/>
    </location>
</feature>
<dbReference type="OMA" id="KFAMEAC"/>
<dbReference type="EMBL" id="CH940647">
    <property type="protein sequence ID" value="EDW68702.1"/>
    <property type="molecule type" value="Genomic_DNA"/>
</dbReference>